<dbReference type="Pfam" id="PF06985">
    <property type="entry name" value="HET"/>
    <property type="match status" value="1"/>
</dbReference>
<sequence length="485" mass="56127">MSLSACDGDHKAKTFSYTSLDLSQRSIRLLLLHPDRSESGHIECTLRDATVNDDYVCLSYVWGQPDKGYTVIINGRPHRVRINLYRFLQQARKKDLGWLWIDALCIDQENLAERTHQVQQMGSIYSRASRVISWLGSSPDMANVLRNVENWIEGYELDTDVGILFAHEYWTRAWVTQEVVLARRHTLMADGTMLPMNHLHPLLGPTDDSRHLIRLLQLQDVSPNYFHGRRLVHLLEEFRMQECAIPHDRVFSLLALCGQGSDLEVDYEASVEEILWRICYTCTFCLCSLDIVSRTLLHGPDTWWKIDRPMSSFTFLRSRYAEVRTHNVQRRGNHVFFGHPRGTLYTFDHFRFDESTDGYVCLSSYTAVYLIPTGRICRKYGWDGDWYLALCVSSSSNGFDFFHLPGSSNTIPDSAEIREKRLNFQTQHWPDDLKVVYDKPGSCTIRLPLAFWIELVRSRTRGRLDSEGYYPCGLKGRGGLKISFM</sequence>
<gene>
    <name evidence="2" type="ORF">GT037_010860</name>
</gene>
<dbReference type="InterPro" id="IPR052895">
    <property type="entry name" value="HetReg/Transcr_Mod"/>
</dbReference>
<dbReference type="AlphaFoldDB" id="A0A8H7B1C1"/>
<dbReference type="GeneID" id="62209085"/>
<evidence type="ECO:0000259" key="1">
    <source>
        <dbReference type="Pfam" id="PF06985"/>
    </source>
</evidence>
<proteinExistence type="predicted"/>
<keyword evidence="3" id="KW-1185">Reference proteome</keyword>
<accession>A0A8H7B1C1</accession>
<comment type="caution">
    <text evidence="2">The sequence shown here is derived from an EMBL/GenBank/DDBJ whole genome shotgun (WGS) entry which is preliminary data.</text>
</comment>
<dbReference type="InterPro" id="IPR010730">
    <property type="entry name" value="HET"/>
</dbReference>
<feature type="domain" description="Heterokaryon incompatibility" evidence="1">
    <location>
        <begin position="55"/>
        <end position="178"/>
    </location>
</feature>
<organism evidence="2 3">
    <name type="scientific">Alternaria burnsii</name>
    <dbReference type="NCBI Taxonomy" id="1187904"/>
    <lineage>
        <taxon>Eukaryota</taxon>
        <taxon>Fungi</taxon>
        <taxon>Dikarya</taxon>
        <taxon>Ascomycota</taxon>
        <taxon>Pezizomycotina</taxon>
        <taxon>Dothideomycetes</taxon>
        <taxon>Pleosporomycetidae</taxon>
        <taxon>Pleosporales</taxon>
        <taxon>Pleosporineae</taxon>
        <taxon>Pleosporaceae</taxon>
        <taxon>Alternaria</taxon>
        <taxon>Alternaria sect. Alternaria</taxon>
    </lineage>
</organism>
<dbReference type="Proteomes" id="UP000596902">
    <property type="component" value="Unassembled WGS sequence"/>
</dbReference>
<reference evidence="2" key="2">
    <citation type="submission" date="2020-08" db="EMBL/GenBank/DDBJ databases">
        <title>Draft Genome Sequence of Cumin Blight Pathogen Alternaria burnsii.</title>
        <authorList>
            <person name="Feng Z."/>
        </authorList>
    </citation>
    <scope>NUCLEOTIDE SEQUENCE</scope>
    <source>
        <strain evidence="2">CBS107.38</strain>
    </source>
</reference>
<dbReference type="PANTHER" id="PTHR24148:SF73">
    <property type="entry name" value="HET DOMAIN PROTEIN (AFU_ORTHOLOGUE AFUA_8G01020)"/>
    <property type="match status" value="1"/>
</dbReference>
<protein>
    <recommendedName>
        <fullName evidence="1">Heterokaryon incompatibility domain-containing protein</fullName>
    </recommendedName>
</protein>
<dbReference type="RefSeq" id="XP_038781461.1">
    <property type="nucleotide sequence ID" value="XM_038935907.1"/>
</dbReference>
<name>A0A8H7B1C1_9PLEO</name>
<reference evidence="2" key="1">
    <citation type="submission" date="2020-01" db="EMBL/GenBank/DDBJ databases">
        <authorList>
            <person name="Feng Z.H.Z."/>
        </authorList>
    </citation>
    <scope>NUCLEOTIDE SEQUENCE</scope>
    <source>
        <strain evidence="2">CBS107.38</strain>
    </source>
</reference>
<evidence type="ECO:0000313" key="2">
    <source>
        <dbReference type="EMBL" id="KAF7671079.1"/>
    </source>
</evidence>
<dbReference type="EMBL" id="JAAABM010000025">
    <property type="protein sequence ID" value="KAF7671079.1"/>
    <property type="molecule type" value="Genomic_DNA"/>
</dbReference>
<evidence type="ECO:0000313" key="3">
    <source>
        <dbReference type="Proteomes" id="UP000596902"/>
    </source>
</evidence>
<dbReference type="PANTHER" id="PTHR24148">
    <property type="entry name" value="ANKYRIN REPEAT DOMAIN-CONTAINING PROTEIN 39 HOMOLOG-RELATED"/>
    <property type="match status" value="1"/>
</dbReference>